<dbReference type="Proteomes" id="UP001239462">
    <property type="component" value="Unassembled WGS sequence"/>
</dbReference>
<sequence length="416" mass="45011">MISTVITISVRRLLHNPVELLLTFVVPVVFFSVFALIFGSGIGIGRTPKVKVAIATTDHNDSSRSLAEALADSDGLRVLAIENGDKTQGKKKHPVQQDINRVTDAVRKGTVAIGILIGRDKSGSLKAELLTDASDQVAPQVVSAIVSREIAIAEARFAQMNGESLLVRKPSVEHPSADNSEGSEVERATSRDSDVGDRMLPTESVSIIDVMSDGKSNPVVSLYAAGIAVMFLLFGASGGGGVLLEERENTTLDRLLSSQLTMDQLLLGKWFYLTLLGFVQVTVMFLWGQIVFGIDLLGHLDGFIMMTLVTSGAAAAFGLFLATLCKTRGQLNGLSVIMILTMSALGGSMVPRYVMSEKMREMGLWTFNAWALDGYDKVFWRELPVESLWPQLAVLMGCGVAFLLVARALAVRWEFN</sequence>
<keyword evidence="4 7" id="KW-1133">Transmembrane helix</keyword>
<keyword evidence="5 7" id="KW-0472">Membrane</keyword>
<feature type="transmembrane region" description="Helical" evidence="7">
    <location>
        <begin position="265"/>
        <end position="290"/>
    </location>
</feature>
<dbReference type="EMBL" id="JASZZN010000018">
    <property type="protein sequence ID" value="MDM4018032.1"/>
    <property type="molecule type" value="Genomic_DNA"/>
</dbReference>
<dbReference type="Pfam" id="PF12698">
    <property type="entry name" value="ABC2_membrane_3"/>
    <property type="match status" value="1"/>
</dbReference>
<feature type="domain" description="ABC-2 type transporter transmembrane" evidence="8">
    <location>
        <begin position="20"/>
        <end position="406"/>
    </location>
</feature>
<evidence type="ECO:0000256" key="1">
    <source>
        <dbReference type="ARBA" id="ARBA00004651"/>
    </source>
</evidence>
<name>A0ABT7PNH2_9BACT</name>
<keyword evidence="2" id="KW-1003">Cell membrane</keyword>
<evidence type="ECO:0000256" key="3">
    <source>
        <dbReference type="ARBA" id="ARBA00022692"/>
    </source>
</evidence>
<dbReference type="PANTHER" id="PTHR30294:SF38">
    <property type="entry name" value="TRANSPORT PERMEASE PROTEIN"/>
    <property type="match status" value="1"/>
</dbReference>
<feature type="transmembrane region" description="Helical" evidence="7">
    <location>
        <begin position="222"/>
        <end position="244"/>
    </location>
</feature>
<keyword evidence="3 7" id="KW-0812">Transmembrane</keyword>
<evidence type="ECO:0000256" key="4">
    <source>
        <dbReference type="ARBA" id="ARBA00022989"/>
    </source>
</evidence>
<dbReference type="RefSeq" id="WP_289165653.1">
    <property type="nucleotide sequence ID" value="NZ_JASZZN010000018.1"/>
</dbReference>
<gene>
    <name evidence="9" type="ORF">QTN89_21470</name>
</gene>
<organism evidence="9 10">
    <name type="scientific">Roseiconus lacunae</name>
    <dbReference type="NCBI Taxonomy" id="2605694"/>
    <lineage>
        <taxon>Bacteria</taxon>
        <taxon>Pseudomonadati</taxon>
        <taxon>Planctomycetota</taxon>
        <taxon>Planctomycetia</taxon>
        <taxon>Pirellulales</taxon>
        <taxon>Pirellulaceae</taxon>
        <taxon>Roseiconus</taxon>
    </lineage>
</organism>
<dbReference type="InterPro" id="IPR013525">
    <property type="entry name" value="ABC2_TM"/>
</dbReference>
<evidence type="ECO:0000313" key="9">
    <source>
        <dbReference type="EMBL" id="MDM4018032.1"/>
    </source>
</evidence>
<evidence type="ECO:0000256" key="7">
    <source>
        <dbReference type="SAM" id="Phobius"/>
    </source>
</evidence>
<accession>A0ABT7PNH2</accession>
<comment type="subcellular location">
    <subcellularLocation>
        <location evidence="1">Cell membrane</location>
        <topology evidence="1">Multi-pass membrane protein</topology>
    </subcellularLocation>
</comment>
<protein>
    <submittedName>
        <fullName evidence="9">ABC transporter permease</fullName>
    </submittedName>
</protein>
<evidence type="ECO:0000259" key="8">
    <source>
        <dbReference type="Pfam" id="PF12698"/>
    </source>
</evidence>
<feature type="transmembrane region" description="Helical" evidence="7">
    <location>
        <begin position="302"/>
        <end position="322"/>
    </location>
</feature>
<feature type="transmembrane region" description="Helical" evidence="7">
    <location>
        <begin position="20"/>
        <end position="44"/>
    </location>
</feature>
<feature type="region of interest" description="Disordered" evidence="6">
    <location>
        <begin position="168"/>
        <end position="197"/>
    </location>
</feature>
<keyword evidence="10" id="KW-1185">Reference proteome</keyword>
<evidence type="ECO:0000313" key="10">
    <source>
        <dbReference type="Proteomes" id="UP001239462"/>
    </source>
</evidence>
<feature type="transmembrane region" description="Helical" evidence="7">
    <location>
        <begin position="334"/>
        <end position="354"/>
    </location>
</feature>
<evidence type="ECO:0000256" key="6">
    <source>
        <dbReference type="SAM" id="MobiDB-lite"/>
    </source>
</evidence>
<evidence type="ECO:0000256" key="5">
    <source>
        <dbReference type="ARBA" id="ARBA00023136"/>
    </source>
</evidence>
<dbReference type="InterPro" id="IPR051449">
    <property type="entry name" value="ABC-2_transporter_component"/>
</dbReference>
<feature type="compositionally biased region" description="Basic and acidic residues" evidence="6">
    <location>
        <begin position="184"/>
        <end position="197"/>
    </location>
</feature>
<reference evidence="9 10" key="1">
    <citation type="submission" date="2023-06" db="EMBL/GenBank/DDBJ databases">
        <title>Roseiconus lacunae JC819 isolated from Gulf of Mannar region, Tamil Nadu.</title>
        <authorList>
            <person name="Pk S."/>
            <person name="Ch S."/>
            <person name="Ch V.R."/>
        </authorList>
    </citation>
    <scope>NUCLEOTIDE SEQUENCE [LARGE SCALE GENOMIC DNA]</scope>
    <source>
        <strain evidence="9 10">JC819</strain>
    </source>
</reference>
<evidence type="ECO:0000256" key="2">
    <source>
        <dbReference type="ARBA" id="ARBA00022475"/>
    </source>
</evidence>
<comment type="caution">
    <text evidence="9">The sequence shown here is derived from an EMBL/GenBank/DDBJ whole genome shotgun (WGS) entry which is preliminary data.</text>
</comment>
<proteinExistence type="predicted"/>
<feature type="transmembrane region" description="Helical" evidence="7">
    <location>
        <begin position="388"/>
        <end position="410"/>
    </location>
</feature>
<dbReference type="PANTHER" id="PTHR30294">
    <property type="entry name" value="MEMBRANE COMPONENT OF ABC TRANSPORTER YHHJ-RELATED"/>
    <property type="match status" value="1"/>
</dbReference>